<dbReference type="OrthoDB" id="121499at2"/>
<evidence type="ECO:0000256" key="1">
    <source>
        <dbReference type="SAM" id="SignalP"/>
    </source>
</evidence>
<accession>A0A1I6MZC8</accession>
<sequence length="98" mass="11434">MKKLLIAGVCGLFLTAGMAQAQIAIRIGPPPPVRERIPPPPPEHRDWAWHNGYHRWDGQRYVWVPGVYEAPPHPHARWVPGHWRNTPRGYVWIEGHWR</sequence>
<feature type="chain" id="PRO_5011533443" evidence="1">
    <location>
        <begin position="22"/>
        <end position="98"/>
    </location>
</feature>
<keyword evidence="1" id="KW-0732">Signal</keyword>
<evidence type="ECO:0000313" key="2">
    <source>
        <dbReference type="EMBL" id="SFS20951.1"/>
    </source>
</evidence>
<dbReference type="Proteomes" id="UP000199024">
    <property type="component" value="Unassembled WGS sequence"/>
</dbReference>
<dbReference type="InterPro" id="IPR024447">
    <property type="entry name" value="YXWGXW_rpt"/>
</dbReference>
<dbReference type="EMBL" id="FOZL01000002">
    <property type="protein sequence ID" value="SFS20951.1"/>
    <property type="molecule type" value="Genomic_DNA"/>
</dbReference>
<keyword evidence="3" id="KW-1185">Reference proteome</keyword>
<name>A0A1I6MZC8_9BACT</name>
<organism evidence="2 3">
    <name type="scientific">Granulicella pectinivorans</name>
    <dbReference type="NCBI Taxonomy" id="474950"/>
    <lineage>
        <taxon>Bacteria</taxon>
        <taxon>Pseudomonadati</taxon>
        <taxon>Acidobacteriota</taxon>
        <taxon>Terriglobia</taxon>
        <taxon>Terriglobales</taxon>
        <taxon>Acidobacteriaceae</taxon>
        <taxon>Granulicella</taxon>
    </lineage>
</organism>
<feature type="signal peptide" evidence="1">
    <location>
        <begin position="1"/>
        <end position="21"/>
    </location>
</feature>
<evidence type="ECO:0000313" key="3">
    <source>
        <dbReference type="Proteomes" id="UP000199024"/>
    </source>
</evidence>
<dbReference type="Pfam" id="PF12779">
    <property type="entry name" value="WXXGXW"/>
    <property type="match status" value="2"/>
</dbReference>
<dbReference type="AlphaFoldDB" id="A0A1I6MZC8"/>
<dbReference type="STRING" id="474950.SAMN05421771_3969"/>
<dbReference type="RefSeq" id="WP_089843021.1">
    <property type="nucleotide sequence ID" value="NZ_FOZL01000002.1"/>
</dbReference>
<protein>
    <submittedName>
        <fullName evidence="2">YXWGXW repeat-containing protein</fullName>
    </submittedName>
</protein>
<gene>
    <name evidence="2" type="ORF">SAMN05421771_3969</name>
</gene>
<reference evidence="2 3" key="1">
    <citation type="submission" date="2016-10" db="EMBL/GenBank/DDBJ databases">
        <authorList>
            <person name="de Groot N.N."/>
        </authorList>
    </citation>
    <scope>NUCLEOTIDE SEQUENCE [LARGE SCALE GENOMIC DNA]</scope>
    <source>
        <strain evidence="2 3">DSM 21001</strain>
    </source>
</reference>
<proteinExistence type="predicted"/>